<dbReference type="Proteomes" id="UP001179647">
    <property type="component" value="Chromosome"/>
</dbReference>
<evidence type="ECO:0000256" key="1">
    <source>
        <dbReference type="SAM" id="Coils"/>
    </source>
</evidence>
<gene>
    <name evidence="3" type="ORF">OL234_02940</name>
</gene>
<dbReference type="RefSeq" id="WP_275469683.1">
    <property type="nucleotide sequence ID" value="NZ_CP110232.1"/>
</dbReference>
<feature type="coiled-coil region" evidence="1">
    <location>
        <begin position="23"/>
        <end position="53"/>
    </location>
</feature>
<accession>A0AAF0CVS9</accession>
<keyword evidence="1" id="KW-0175">Coiled coil</keyword>
<feature type="chain" id="PRO_5042134443" description="Cell-wall binding lipoprotein" evidence="2">
    <location>
        <begin position="23"/>
        <end position="212"/>
    </location>
</feature>
<name>A0AAF0CVS9_9ENTE</name>
<feature type="signal peptide" evidence="2">
    <location>
        <begin position="1"/>
        <end position="22"/>
    </location>
</feature>
<evidence type="ECO:0008006" key="5">
    <source>
        <dbReference type="Google" id="ProtNLM"/>
    </source>
</evidence>
<dbReference type="EMBL" id="CP110232">
    <property type="protein sequence ID" value="WEG73884.1"/>
    <property type="molecule type" value="Genomic_DNA"/>
</dbReference>
<dbReference type="AlphaFoldDB" id="A0AAF0CVS9"/>
<dbReference type="PROSITE" id="PS51257">
    <property type="entry name" value="PROKAR_LIPOPROTEIN"/>
    <property type="match status" value="1"/>
</dbReference>
<protein>
    <recommendedName>
        <fullName evidence="5">Cell-wall binding lipoprotein</fullName>
    </recommendedName>
</protein>
<dbReference type="KEGG" id="vie:OL234_02940"/>
<sequence length="212" mass="24478">MKKGLKLLFFLFSLLLLTSCGLTEELEQAKNEVQALNTNLENQKNHYQTLSQLIELLPTEFDNDLKNITEENLLTNQEGAVYRNVTLRQELKPKMTTEQAEIKKKQRALNTIIKRNAADVDNKQLKRLSNSLDIVMSNFDSLGIYQETIEKQEKAFYKDFPKDDLEEQLFIIEQTYGALDLVCQEAQANISYSQSLLKQFEKEAVKSKAKHP</sequence>
<evidence type="ECO:0000313" key="4">
    <source>
        <dbReference type="Proteomes" id="UP001179647"/>
    </source>
</evidence>
<keyword evidence="2" id="KW-0732">Signal</keyword>
<evidence type="ECO:0000256" key="2">
    <source>
        <dbReference type="SAM" id="SignalP"/>
    </source>
</evidence>
<reference evidence="3" key="1">
    <citation type="submission" date="2022-10" db="EMBL/GenBank/DDBJ databases">
        <title>Vagococcus sp. isolated from poultry meat.</title>
        <authorList>
            <person name="Johansson P."/>
            <person name="Bjorkroth J."/>
        </authorList>
    </citation>
    <scope>NUCLEOTIDE SEQUENCE</scope>
    <source>
        <strain evidence="3">STAA11</strain>
    </source>
</reference>
<evidence type="ECO:0000313" key="3">
    <source>
        <dbReference type="EMBL" id="WEG73884.1"/>
    </source>
</evidence>
<keyword evidence="4" id="KW-1185">Reference proteome</keyword>
<proteinExistence type="predicted"/>
<organism evidence="3 4">
    <name type="scientific">Vagococcus intermedius</name>
    <dbReference type="NCBI Taxonomy" id="2991418"/>
    <lineage>
        <taxon>Bacteria</taxon>
        <taxon>Bacillati</taxon>
        <taxon>Bacillota</taxon>
        <taxon>Bacilli</taxon>
        <taxon>Lactobacillales</taxon>
        <taxon>Enterococcaceae</taxon>
        <taxon>Vagococcus</taxon>
    </lineage>
</organism>